<dbReference type="Proteomes" id="UP000664495">
    <property type="component" value="Unassembled WGS sequence"/>
</dbReference>
<dbReference type="Pfam" id="PF12730">
    <property type="entry name" value="ABC2_membrane_4"/>
    <property type="match status" value="1"/>
</dbReference>
<feature type="transmembrane region" description="Helical" evidence="1">
    <location>
        <begin position="91"/>
        <end position="117"/>
    </location>
</feature>
<keyword evidence="1" id="KW-0812">Transmembrane</keyword>
<evidence type="ECO:0000313" key="3">
    <source>
        <dbReference type="Proteomes" id="UP000664495"/>
    </source>
</evidence>
<protein>
    <submittedName>
        <fullName evidence="2">ABC transporter permease</fullName>
    </submittedName>
</protein>
<keyword evidence="1" id="KW-0472">Membrane</keyword>
<name>A0ABS3HDW4_9ENTE</name>
<feature type="transmembrane region" description="Helical" evidence="1">
    <location>
        <begin position="164"/>
        <end position="185"/>
    </location>
</feature>
<organism evidence="2 3">
    <name type="scientific">Candidatus Enterococcus murrayae</name>
    <dbReference type="NCBI Taxonomy" id="2815321"/>
    <lineage>
        <taxon>Bacteria</taxon>
        <taxon>Bacillati</taxon>
        <taxon>Bacillota</taxon>
        <taxon>Bacilli</taxon>
        <taxon>Lactobacillales</taxon>
        <taxon>Enterococcaceae</taxon>
        <taxon>Enterococcus</taxon>
    </lineage>
</organism>
<gene>
    <name evidence="2" type="ORF">JZO85_02515</name>
</gene>
<keyword evidence="1" id="KW-1133">Transmembrane helix</keyword>
<feature type="transmembrane region" description="Helical" evidence="1">
    <location>
        <begin position="47"/>
        <end position="70"/>
    </location>
</feature>
<sequence length="220" mass="24542">MINLISIEWKKNNFRKQVIYVLLSILSIGFLTFLFSSDTITDDSAPVFIDLLVKAFFIIWEGVWISKVIIEEYKSKSVLVLFTTPVRITKVLTAKIILIFLFSASSMVFAQLFLNGVFWGLSINLPMIRYDIGTTDILVYVFSSIMVALFGLLPLAVGMINYSTVATLVTSIILLLVSSNSGMGFDALVSQLSFTIPFGIVGFFSAVITLFMQSRRDVIV</sequence>
<dbReference type="EMBL" id="JAFLVR010000005">
    <property type="protein sequence ID" value="MBO0451124.1"/>
    <property type="molecule type" value="Genomic_DNA"/>
</dbReference>
<feature type="transmembrane region" description="Helical" evidence="1">
    <location>
        <begin position="18"/>
        <end position="35"/>
    </location>
</feature>
<accession>A0ABS3HDW4</accession>
<feature type="transmembrane region" description="Helical" evidence="1">
    <location>
        <begin position="191"/>
        <end position="212"/>
    </location>
</feature>
<evidence type="ECO:0000313" key="2">
    <source>
        <dbReference type="EMBL" id="MBO0451124.1"/>
    </source>
</evidence>
<comment type="caution">
    <text evidence="2">The sequence shown here is derived from an EMBL/GenBank/DDBJ whole genome shotgun (WGS) entry which is preliminary data.</text>
</comment>
<keyword evidence="3" id="KW-1185">Reference proteome</keyword>
<reference evidence="2 3" key="1">
    <citation type="submission" date="2021-03" db="EMBL/GenBank/DDBJ databases">
        <title>Enterococcal diversity collection.</title>
        <authorList>
            <person name="Gilmore M.S."/>
            <person name="Schwartzman J."/>
            <person name="Van Tyne D."/>
            <person name="Martin M."/>
            <person name="Earl A.M."/>
            <person name="Manson A.L."/>
            <person name="Straub T."/>
            <person name="Salamzade R."/>
            <person name="Saavedra J."/>
            <person name="Lebreton F."/>
            <person name="Prichula J."/>
            <person name="Schaufler K."/>
            <person name="Gaca A."/>
            <person name="Sgardioli B."/>
            <person name="Wagenaar J."/>
            <person name="Strong T."/>
        </authorList>
    </citation>
    <scope>NUCLEOTIDE SEQUENCE [LARGE SCALE GENOMIC DNA]</scope>
    <source>
        <strain evidence="2 3">MJM16</strain>
    </source>
</reference>
<feature type="transmembrane region" description="Helical" evidence="1">
    <location>
        <begin position="137"/>
        <end position="157"/>
    </location>
</feature>
<dbReference type="RefSeq" id="WP_207106931.1">
    <property type="nucleotide sequence ID" value="NZ_JAFLVR010000005.1"/>
</dbReference>
<evidence type="ECO:0000256" key="1">
    <source>
        <dbReference type="SAM" id="Phobius"/>
    </source>
</evidence>
<proteinExistence type="predicted"/>